<feature type="transmembrane region" description="Helical" evidence="1">
    <location>
        <begin position="160"/>
        <end position="182"/>
    </location>
</feature>
<gene>
    <name evidence="2" type="ORF">ACFS1K_00150</name>
</gene>
<feature type="transmembrane region" description="Helical" evidence="1">
    <location>
        <begin position="126"/>
        <end position="153"/>
    </location>
</feature>
<evidence type="ECO:0000313" key="2">
    <source>
        <dbReference type="EMBL" id="MFD2788164.1"/>
    </source>
</evidence>
<evidence type="ECO:0000313" key="3">
    <source>
        <dbReference type="Proteomes" id="UP001597532"/>
    </source>
</evidence>
<dbReference type="RefSeq" id="WP_251807410.1">
    <property type="nucleotide sequence ID" value="NZ_CP166679.1"/>
</dbReference>
<keyword evidence="1" id="KW-0812">Transmembrane</keyword>
<feature type="transmembrane region" description="Helical" evidence="1">
    <location>
        <begin position="202"/>
        <end position="227"/>
    </location>
</feature>
<protein>
    <submittedName>
        <fullName evidence="2">Uncharacterized protein</fullName>
    </submittedName>
</protein>
<organism evidence="2 3">
    <name type="scientific">Arenibacter antarcticus</name>
    <dbReference type="NCBI Taxonomy" id="2040469"/>
    <lineage>
        <taxon>Bacteria</taxon>
        <taxon>Pseudomonadati</taxon>
        <taxon>Bacteroidota</taxon>
        <taxon>Flavobacteriia</taxon>
        <taxon>Flavobacteriales</taxon>
        <taxon>Flavobacteriaceae</taxon>
        <taxon>Arenibacter</taxon>
    </lineage>
</organism>
<feature type="transmembrane region" description="Helical" evidence="1">
    <location>
        <begin position="292"/>
        <end position="309"/>
    </location>
</feature>
<feature type="transmembrane region" description="Helical" evidence="1">
    <location>
        <begin position="263"/>
        <end position="280"/>
    </location>
</feature>
<feature type="transmembrane region" description="Helical" evidence="1">
    <location>
        <begin position="12"/>
        <end position="30"/>
    </location>
</feature>
<keyword evidence="1" id="KW-1133">Transmembrane helix</keyword>
<keyword evidence="3" id="KW-1185">Reference proteome</keyword>
<keyword evidence="1" id="KW-0472">Membrane</keyword>
<dbReference type="Proteomes" id="UP001597532">
    <property type="component" value="Unassembled WGS sequence"/>
</dbReference>
<reference evidence="3" key="1">
    <citation type="journal article" date="2019" name="Int. J. Syst. Evol. Microbiol.">
        <title>The Global Catalogue of Microorganisms (GCM) 10K type strain sequencing project: providing services to taxonomists for standard genome sequencing and annotation.</title>
        <authorList>
            <consortium name="The Broad Institute Genomics Platform"/>
            <consortium name="The Broad Institute Genome Sequencing Center for Infectious Disease"/>
            <person name="Wu L."/>
            <person name="Ma J."/>
        </authorList>
    </citation>
    <scope>NUCLEOTIDE SEQUENCE [LARGE SCALE GENOMIC DNA]</scope>
    <source>
        <strain evidence="3">KCTC 52924</strain>
    </source>
</reference>
<proteinExistence type="predicted"/>
<accession>A0ABW5VAS2</accession>
<sequence>MISTIFGKTKPINYIILLVFLFGFYWFVHLVMFQRTYVLEQLLGHLVILGCLMFSIFLVNFITRRNKITGSNSLSILFYTLLIVVFPEVLLDSNAIFCSFFILLAVRRLLSLRSLKNIKLKIFDATLWIMVSSLFYDWAIMYLLLVFVAIYFYQPKNIRNWIVPFVAIFTMFIIMMATLALINNPYYLLDHYNFKLDISSDYFTDIGVGSYLFFYILIVFLSGFIGYIKLGNVGLGKLVSMRLVLYLFLIGLAVYFLKSSSDNHPILITFFPAVVFTASYVESIKRDRIKELVLLAIIMLPFIVLLTRIF</sequence>
<feature type="transmembrane region" description="Helical" evidence="1">
    <location>
        <begin position="74"/>
        <end position="106"/>
    </location>
</feature>
<dbReference type="EMBL" id="JBHUOK010000001">
    <property type="protein sequence ID" value="MFD2788164.1"/>
    <property type="molecule type" value="Genomic_DNA"/>
</dbReference>
<evidence type="ECO:0000256" key="1">
    <source>
        <dbReference type="SAM" id="Phobius"/>
    </source>
</evidence>
<feature type="transmembrane region" description="Helical" evidence="1">
    <location>
        <begin position="239"/>
        <end position="257"/>
    </location>
</feature>
<feature type="transmembrane region" description="Helical" evidence="1">
    <location>
        <begin position="42"/>
        <end position="62"/>
    </location>
</feature>
<name>A0ABW5VAS2_9FLAO</name>
<comment type="caution">
    <text evidence="2">The sequence shown here is derived from an EMBL/GenBank/DDBJ whole genome shotgun (WGS) entry which is preliminary data.</text>
</comment>